<evidence type="ECO:0000313" key="3">
    <source>
        <dbReference type="Proteomes" id="UP001165289"/>
    </source>
</evidence>
<dbReference type="AlphaFoldDB" id="A0AAV7JNE1"/>
<sequence>MTSNESSSSYEEHVLNEQGDFSDSFSDSDDISYISSPPVPPLDTTLPRYPSQNESTSETVVSGFHNHSPLLECLLTLLKTTSKLVNTWDALESVGSLEIDIKPVHHLLQNWKTSSGEKARNAHRPTGMRILDGNT</sequence>
<gene>
    <name evidence="2" type="ORF">LOD99_6459</name>
</gene>
<feature type="compositionally biased region" description="Low complexity" evidence="1">
    <location>
        <begin position="21"/>
        <end position="36"/>
    </location>
</feature>
<organism evidence="2 3">
    <name type="scientific">Oopsacas minuta</name>
    <dbReference type="NCBI Taxonomy" id="111878"/>
    <lineage>
        <taxon>Eukaryota</taxon>
        <taxon>Metazoa</taxon>
        <taxon>Porifera</taxon>
        <taxon>Hexactinellida</taxon>
        <taxon>Hexasterophora</taxon>
        <taxon>Lyssacinosida</taxon>
        <taxon>Leucopsacidae</taxon>
        <taxon>Oopsacas</taxon>
    </lineage>
</organism>
<keyword evidence="3" id="KW-1185">Reference proteome</keyword>
<dbReference type="EMBL" id="JAKMXF010000317">
    <property type="protein sequence ID" value="KAI6649910.1"/>
    <property type="molecule type" value="Genomic_DNA"/>
</dbReference>
<protein>
    <submittedName>
        <fullName evidence="2">Uncharacterized protein</fullName>
    </submittedName>
</protein>
<dbReference type="Proteomes" id="UP001165289">
    <property type="component" value="Unassembled WGS sequence"/>
</dbReference>
<feature type="region of interest" description="Disordered" evidence="1">
    <location>
        <begin position="1"/>
        <end position="60"/>
    </location>
</feature>
<accession>A0AAV7JNE1</accession>
<reference evidence="2 3" key="1">
    <citation type="journal article" date="2023" name="BMC Biol.">
        <title>The compact genome of the sponge Oopsacas minuta (Hexactinellida) is lacking key metazoan core genes.</title>
        <authorList>
            <person name="Santini S."/>
            <person name="Schenkelaars Q."/>
            <person name="Jourda C."/>
            <person name="Duchesne M."/>
            <person name="Belahbib H."/>
            <person name="Rocher C."/>
            <person name="Selva M."/>
            <person name="Riesgo A."/>
            <person name="Vervoort M."/>
            <person name="Leys S.P."/>
            <person name="Kodjabachian L."/>
            <person name="Le Bivic A."/>
            <person name="Borchiellini C."/>
            <person name="Claverie J.M."/>
            <person name="Renard E."/>
        </authorList>
    </citation>
    <scope>NUCLEOTIDE SEQUENCE [LARGE SCALE GENOMIC DNA]</scope>
    <source>
        <strain evidence="2">SPO-2</strain>
    </source>
</reference>
<feature type="region of interest" description="Disordered" evidence="1">
    <location>
        <begin position="115"/>
        <end position="135"/>
    </location>
</feature>
<evidence type="ECO:0000256" key="1">
    <source>
        <dbReference type="SAM" id="MobiDB-lite"/>
    </source>
</evidence>
<name>A0AAV7JNE1_9METZ</name>
<proteinExistence type="predicted"/>
<feature type="compositionally biased region" description="Polar residues" evidence="1">
    <location>
        <begin position="50"/>
        <end position="60"/>
    </location>
</feature>
<evidence type="ECO:0000313" key="2">
    <source>
        <dbReference type="EMBL" id="KAI6649910.1"/>
    </source>
</evidence>
<comment type="caution">
    <text evidence="2">The sequence shown here is derived from an EMBL/GenBank/DDBJ whole genome shotgun (WGS) entry which is preliminary data.</text>
</comment>